<evidence type="ECO:0000256" key="4">
    <source>
        <dbReference type="ARBA" id="ARBA00022692"/>
    </source>
</evidence>
<keyword evidence="14" id="KW-1185">Reference proteome</keyword>
<dbReference type="InterPro" id="IPR003864">
    <property type="entry name" value="CSC1/OSCA1-like_7TM"/>
</dbReference>
<feature type="compositionally biased region" description="Basic and acidic residues" evidence="8">
    <location>
        <begin position="704"/>
        <end position="716"/>
    </location>
</feature>
<evidence type="ECO:0000259" key="12">
    <source>
        <dbReference type="Pfam" id="PF14703"/>
    </source>
</evidence>
<feature type="transmembrane region" description="Helical" evidence="9">
    <location>
        <begin position="6"/>
        <end position="27"/>
    </location>
</feature>
<dbReference type="Proteomes" id="UP000243459">
    <property type="component" value="Chromosome 3"/>
</dbReference>
<evidence type="ECO:0000259" key="11">
    <source>
        <dbReference type="Pfam" id="PF13967"/>
    </source>
</evidence>
<reference evidence="14" key="1">
    <citation type="journal article" date="2017" name="Nat. Commun.">
        <title>The asparagus genome sheds light on the origin and evolution of a young Y chromosome.</title>
        <authorList>
            <person name="Harkess A."/>
            <person name="Zhou J."/>
            <person name="Xu C."/>
            <person name="Bowers J.E."/>
            <person name="Van der Hulst R."/>
            <person name="Ayyampalayam S."/>
            <person name="Mercati F."/>
            <person name="Riccardi P."/>
            <person name="McKain M.R."/>
            <person name="Kakrana A."/>
            <person name="Tang H."/>
            <person name="Ray J."/>
            <person name="Groenendijk J."/>
            <person name="Arikit S."/>
            <person name="Mathioni S.M."/>
            <person name="Nakano M."/>
            <person name="Shan H."/>
            <person name="Telgmann-Rauber A."/>
            <person name="Kanno A."/>
            <person name="Yue Z."/>
            <person name="Chen H."/>
            <person name="Li W."/>
            <person name="Chen Y."/>
            <person name="Xu X."/>
            <person name="Zhang Y."/>
            <person name="Luo S."/>
            <person name="Chen H."/>
            <person name="Gao J."/>
            <person name="Mao Z."/>
            <person name="Pires J.C."/>
            <person name="Luo M."/>
            <person name="Kudrna D."/>
            <person name="Wing R.A."/>
            <person name="Meyers B.C."/>
            <person name="Yi K."/>
            <person name="Kong H."/>
            <person name="Lavrijsen P."/>
            <person name="Sunseri F."/>
            <person name="Falavigna A."/>
            <person name="Ye Y."/>
            <person name="Leebens-Mack J.H."/>
            <person name="Chen G."/>
        </authorList>
    </citation>
    <scope>NUCLEOTIDE SEQUENCE [LARGE SCALE GENOMIC DNA]</scope>
    <source>
        <strain evidence="14">cv. DH0086</strain>
    </source>
</reference>
<feature type="domain" description="CSC1/OSCA1-like cytosolic" evidence="12">
    <location>
        <begin position="186"/>
        <end position="343"/>
    </location>
</feature>
<dbReference type="PANTHER" id="PTHR13018">
    <property type="entry name" value="PROBABLE MEMBRANE PROTEIN DUF221-RELATED"/>
    <property type="match status" value="1"/>
</dbReference>
<dbReference type="Gramene" id="ONK74546">
    <property type="protein sequence ID" value="ONK74546"/>
    <property type="gene ID" value="A4U43_C03F7520"/>
</dbReference>
<keyword evidence="7" id="KW-0407">Ion channel</keyword>
<evidence type="ECO:0000256" key="7">
    <source>
        <dbReference type="ARBA" id="ARBA00023303"/>
    </source>
</evidence>
<dbReference type="PANTHER" id="PTHR13018:SF117">
    <property type="entry name" value="CSC1-LIKE PROTEIN RXW8"/>
    <property type="match status" value="1"/>
</dbReference>
<feature type="domain" description="CSC1/OSCA1-like 7TM region" evidence="10">
    <location>
        <begin position="354"/>
        <end position="620"/>
    </location>
</feature>
<dbReference type="InterPro" id="IPR045122">
    <property type="entry name" value="Csc1-like"/>
</dbReference>
<keyword evidence="6 9" id="KW-0472">Membrane</keyword>
<comment type="similarity">
    <text evidence="2">Belongs to the CSC1 (TC 1.A.17) family.</text>
</comment>
<dbReference type="OMA" id="RMCQAIK"/>
<dbReference type="InterPro" id="IPR027815">
    <property type="entry name" value="CSC1/OSCA1-like_cyt"/>
</dbReference>
<evidence type="ECO:0000256" key="8">
    <source>
        <dbReference type="SAM" id="MobiDB-lite"/>
    </source>
</evidence>
<dbReference type="EMBL" id="CM007383">
    <property type="protein sequence ID" value="ONK74546.1"/>
    <property type="molecule type" value="Genomic_DNA"/>
</dbReference>
<dbReference type="InterPro" id="IPR032880">
    <property type="entry name" value="CSC1/OSCA1-like_N"/>
</dbReference>
<dbReference type="Pfam" id="PF13967">
    <property type="entry name" value="RSN1_TM"/>
    <property type="match status" value="1"/>
</dbReference>
<gene>
    <name evidence="13" type="ORF">A4U43_C03F7520</name>
</gene>
<evidence type="ECO:0000256" key="3">
    <source>
        <dbReference type="ARBA" id="ARBA00022448"/>
    </source>
</evidence>
<evidence type="ECO:0000256" key="9">
    <source>
        <dbReference type="SAM" id="Phobius"/>
    </source>
</evidence>
<evidence type="ECO:0000259" key="10">
    <source>
        <dbReference type="Pfam" id="PF02714"/>
    </source>
</evidence>
<dbReference type="Pfam" id="PF02714">
    <property type="entry name" value="RSN1_7TM"/>
    <property type="match status" value="1"/>
</dbReference>
<evidence type="ECO:0000256" key="6">
    <source>
        <dbReference type="ARBA" id="ARBA00023136"/>
    </source>
</evidence>
<evidence type="ECO:0000256" key="2">
    <source>
        <dbReference type="ARBA" id="ARBA00007779"/>
    </source>
</evidence>
<feature type="transmembrane region" description="Helical" evidence="9">
    <location>
        <begin position="448"/>
        <end position="467"/>
    </location>
</feature>
<keyword evidence="7" id="KW-0406">Ion transport</keyword>
<feature type="transmembrane region" description="Helical" evidence="9">
    <location>
        <begin position="408"/>
        <end position="428"/>
    </location>
</feature>
<keyword evidence="3" id="KW-0813">Transport</keyword>
<evidence type="ECO:0008006" key="15">
    <source>
        <dbReference type="Google" id="ProtNLM"/>
    </source>
</evidence>
<evidence type="ECO:0000256" key="1">
    <source>
        <dbReference type="ARBA" id="ARBA00004141"/>
    </source>
</evidence>
<accession>A0A5P1F845</accession>
<evidence type="ECO:0000313" key="14">
    <source>
        <dbReference type="Proteomes" id="UP000243459"/>
    </source>
</evidence>
<feature type="transmembrane region" description="Helical" evidence="9">
    <location>
        <begin position="547"/>
        <end position="579"/>
    </location>
</feature>
<evidence type="ECO:0000256" key="5">
    <source>
        <dbReference type="ARBA" id="ARBA00022989"/>
    </source>
</evidence>
<dbReference type="AlphaFoldDB" id="A0A5P1F845"/>
<dbReference type="GO" id="GO:0005886">
    <property type="term" value="C:plasma membrane"/>
    <property type="evidence" value="ECO:0007669"/>
    <property type="project" value="TreeGrafter"/>
</dbReference>
<organism evidence="13 14">
    <name type="scientific">Asparagus officinalis</name>
    <name type="common">Garden asparagus</name>
    <dbReference type="NCBI Taxonomy" id="4686"/>
    <lineage>
        <taxon>Eukaryota</taxon>
        <taxon>Viridiplantae</taxon>
        <taxon>Streptophyta</taxon>
        <taxon>Embryophyta</taxon>
        <taxon>Tracheophyta</taxon>
        <taxon>Spermatophyta</taxon>
        <taxon>Magnoliopsida</taxon>
        <taxon>Liliopsida</taxon>
        <taxon>Asparagales</taxon>
        <taxon>Asparagaceae</taxon>
        <taxon>Asparagoideae</taxon>
        <taxon>Asparagus</taxon>
    </lineage>
</organism>
<feature type="transmembrane region" description="Helical" evidence="9">
    <location>
        <begin position="356"/>
        <end position="375"/>
    </location>
</feature>
<feature type="region of interest" description="Disordered" evidence="8">
    <location>
        <begin position="684"/>
        <end position="716"/>
    </location>
</feature>
<feature type="transmembrane region" description="Helical" evidence="9">
    <location>
        <begin position="143"/>
        <end position="164"/>
    </location>
</feature>
<feature type="domain" description="CSC1/OSCA1-like N-terminal transmembrane" evidence="11">
    <location>
        <begin position="5"/>
        <end position="165"/>
    </location>
</feature>
<dbReference type="OrthoDB" id="1689567at2759"/>
<name>A0A5P1F845_ASPOF</name>
<feature type="transmembrane region" description="Helical" evidence="9">
    <location>
        <begin position="627"/>
        <end position="646"/>
    </location>
</feature>
<keyword evidence="4 9" id="KW-0812">Transmembrane</keyword>
<sequence>MNIFALLTSAGINIGICALLLSLYSVLRKQPGNVSVYFGRRLAEQQNRSLDSFSLERFVPSPGWIVKAWKTSDEEILASAGLDAVAFVRMLVFSIRIFSIAAVVCLFGVLPLNYYGQYRHHVKIPSESLDVFTIANVEQGSRWLWVHCLALYIISCSAYVLLYFEYRRIAQMRLIHITQSSPNPSHFTVLVRSIPWPEEGSLSDVVHNFFTKYHASSYLSHQMIYRVGKVQKLMNDAEKVYKKVCLKANMMDQKHCPLKYRSGLCVEAANTSQLSHDEFDLSAKNKDLGLSDSTTKLQECAAAFVFFKTRYAAVIASEVLQSSNPMSWVTDLAPEPHDVHWSNLWIPYRQLWFRRIATRLASIVFMFLFIVPVTFVQGLSQLDQLQQAFPFLKGILKKKFMNQIVTGYLPSVIFVLFLYTVPPTMMLFSTLEGSFSRGGRKRSTCYKVLYFTIWNVFFANVLSGSIISQLNTISSPKEIPTQLAKAVPRQATFFITYVLTSGWASLSSEAIRLFSLIWNFTKKYIFGRKNDPTSVPSFPYHTEVPRVLLFGLLGFTCAILAPLILPFLLVYFLLGYVVYRNQILNVYVSKYETGGRMWPIAHNTTIFSLLLAQIIALGVFGVKKSPVASGFVIPLLIFTLLFSEYCRQRFRPIFEKFSAQDLIEMDKEDETCGRMDEIHQQLQSAYRQFSPDSDSSESAEDDGSIARDVDVKDCSN</sequence>
<feature type="transmembrane region" description="Helical" evidence="9">
    <location>
        <begin position="97"/>
        <end position="116"/>
    </location>
</feature>
<proteinExistence type="inferred from homology"/>
<comment type="subcellular location">
    <subcellularLocation>
        <location evidence="1">Membrane</location>
        <topology evidence="1">Multi-pass membrane protein</topology>
    </subcellularLocation>
</comment>
<keyword evidence="5 9" id="KW-1133">Transmembrane helix</keyword>
<protein>
    <recommendedName>
        <fullName evidence="15">CSC1/OSCA1-like 7TM region domain-containing protein</fullName>
    </recommendedName>
</protein>
<dbReference type="GO" id="GO:0005227">
    <property type="term" value="F:calcium-activated cation channel activity"/>
    <property type="evidence" value="ECO:0007669"/>
    <property type="project" value="InterPro"/>
</dbReference>
<dbReference type="Pfam" id="PF14703">
    <property type="entry name" value="PHM7_cyt"/>
    <property type="match status" value="1"/>
</dbReference>
<evidence type="ECO:0000313" key="13">
    <source>
        <dbReference type="EMBL" id="ONK74546.1"/>
    </source>
</evidence>
<feature type="transmembrane region" description="Helical" evidence="9">
    <location>
        <begin position="600"/>
        <end position="621"/>
    </location>
</feature>
<feature type="compositionally biased region" description="Acidic residues" evidence="8">
    <location>
        <begin position="694"/>
        <end position="703"/>
    </location>
</feature>